<sequence>MGVFTVPREFSPPATPGVGYGFDPTGRTGVFTVSSDIESVVTFTTVEPSSSAAAVDDQDRGKGVARLSFLRENMWRLAEEEAELMPIGFEIAFPSLIEMAKDLDLDVLYDDPALKDIYTRRSLKLQRIPKEVMYKYQQQLSIAWRECLSWIGLVFLSSNAWMAPSCSLLPRQLTRSCKRETRSASTTFNELSKDSTEG</sequence>
<dbReference type="GO" id="GO:0009686">
    <property type="term" value="P:gibberellin biosynthetic process"/>
    <property type="evidence" value="ECO:0007669"/>
    <property type="project" value="TreeGrafter"/>
</dbReference>
<proteinExistence type="predicted"/>
<dbReference type="AlphaFoldDB" id="A0A6V7PF39"/>
<comment type="cofactor">
    <cofactor evidence="1">
        <name>Mg(2+)</name>
        <dbReference type="ChEBI" id="CHEBI:18420"/>
    </cofactor>
</comment>
<organism evidence="4">
    <name type="scientific">Ananas comosus var. bracteatus</name>
    <name type="common">red pineapple</name>
    <dbReference type="NCBI Taxonomy" id="296719"/>
    <lineage>
        <taxon>Eukaryota</taxon>
        <taxon>Viridiplantae</taxon>
        <taxon>Streptophyta</taxon>
        <taxon>Embryophyta</taxon>
        <taxon>Tracheophyta</taxon>
        <taxon>Spermatophyta</taxon>
        <taxon>Magnoliopsida</taxon>
        <taxon>Liliopsida</taxon>
        <taxon>Poales</taxon>
        <taxon>Bromeliaceae</taxon>
        <taxon>Bromelioideae</taxon>
        <taxon>Ananas</taxon>
    </lineage>
</organism>
<dbReference type="Gene3D" id="1.50.10.160">
    <property type="match status" value="1"/>
</dbReference>
<evidence type="ECO:0000256" key="2">
    <source>
        <dbReference type="ARBA" id="ARBA00022723"/>
    </source>
</evidence>
<name>A0A6V7PF39_ANACO</name>
<keyword evidence="3" id="KW-0460">Magnesium</keyword>
<gene>
    <name evidence="4" type="ORF">CB5_LOCUS12379</name>
</gene>
<reference evidence="4" key="1">
    <citation type="submission" date="2020-07" db="EMBL/GenBank/DDBJ databases">
        <authorList>
            <person name="Lin J."/>
        </authorList>
    </citation>
    <scope>NUCLEOTIDE SEQUENCE</scope>
</reference>
<dbReference type="GO" id="GO:0009507">
    <property type="term" value="C:chloroplast"/>
    <property type="evidence" value="ECO:0007669"/>
    <property type="project" value="TreeGrafter"/>
</dbReference>
<keyword evidence="2" id="KW-0479">Metal-binding</keyword>
<evidence type="ECO:0000313" key="4">
    <source>
        <dbReference type="EMBL" id="CAD1829168.1"/>
    </source>
</evidence>
<evidence type="ECO:0000256" key="1">
    <source>
        <dbReference type="ARBA" id="ARBA00001946"/>
    </source>
</evidence>
<accession>A0A6V7PF39</accession>
<evidence type="ECO:0000256" key="3">
    <source>
        <dbReference type="ARBA" id="ARBA00022842"/>
    </source>
</evidence>
<dbReference type="GO" id="GO:0000287">
    <property type="term" value="F:magnesium ion binding"/>
    <property type="evidence" value="ECO:0007669"/>
    <property type="project" value="TreeGrafter"/>
</dbReference>
<dbReference type="InterPro" id="IPR050148">
    <property type="entry name" value="Terpene_synthase-like"/>
</dbReference>
<dbReference type="GO" id="GO:0010333">
    <property type="term" value="F:terpene synthase activity"/>
    <property type="evidence" value="ECO:0007669"/>
    <property type="project" value="InterPro"/>
</dbReference>
<dbReference type="EMBL" id="LR862147">
    <property type="protein sequence ID" value="CAD1829168.1"/>
    <property type="molecule type" value="Genomic_DNA"/>
</dbReference>
<dbReference type="PANTHER" id="PTHR31739:SF4">
    <property type="entry name" value="ENT-COPALYL DIPHOSPHATE SYNTHASE, CHLOROPLASTIC"/>
    <property type="match status" value="1"/>
</dbReference>
<dbReference type="PANTHER" id="PTHR31739">
    <property type="entry name" value="ENT-COPALYL DIPHOSPHATE SYNTHASE, CHLOROPLASTIC"/>
    <property type="match status" value="1"/>
</dbReference>
<protein>
    <submittedName>
        <fullName evidence="4">Uncharacterized protein</fullName>
    </submittedName>
</protein>